<feature type="domain" description="N-acetyltransferase" evidence="3">
    <location>
        <begin position="12"/>
        <end position="157"/>
    </location>
</feature>
<dbReference type="STRING" id="523841.HFX_2048"/>
<reference evidence="5 10" key="4">
    <citation type="submission" date="2014-04" db="EMBL/GenBank/DDBJ databases">
        <title>Transcriptional profiles of Haloferax mediterranei on the basis of nitrogen availability.</title>
        <authorList>
            <person name="Bautista V."/>
        </authorList>
    </citation>
    <scope>NUCLEOTIDE SEQUENCE [LARGE SCALE GENOMIC DNA]</scope>
    <source>
        <strain evidence="5">ATCC 33500</strain>
        <strain evidence="10">ATCC 33500 / DSM 1411 / JCM 8866 / NBRC 14739 / NCIMB 2177 / R-4</strain>
    </source>
</reference>
<dbReference type="SUPFAM" id="SSF55729">
    <property type="entry name" value="Acyl-CoA N-acyltransferases (Nat)"/>
    <property type="match status" value="1"/>
</dbReference>
<dbReference type="PaxDb" id="523841-HFX_2048"/>
<dbReference type="Proteomes" id="UP000006469">
    <property type="component" value="Chromosome"/>
</dbReference>
<proteinExistence type="predicted"/>
<dbReference type="CDD" id="cd04301">
    <property type="entry name" value="NAT_SF"/>
    <property type="match status" value="1"/>
</dbReference>
<dbReference type="Proteomes" id="UP000011603">
    <property type="component" value="Unassembled WGS sequence"/>
</dbReference>
<dbReference type="EMBL" id="CP001868">
    <property type="protein sequence ID" value="AFK19740.1"/>
    <property type="molecule type" value="Genomic_DNA"/>
</dbReference>
<dbReference type="GeneID" id="40155043"/>
<dbReference type="PATRIC" id="fig|523841.21.peg.2430"/>
<evidence type="ECO:0000313" key="6">
    <source>
        <dbReference type="EMBL" id="EMA00061.1"/>
    </source>
</evidence>
<reference evidence="7 11" key="6">
    <citation type="submission" date="2019-04" db="EMBL/GenBank/DDBJ databases">
        <title>Methylomes of two halophilic Archaea, Haloarcula marismortui and Haloferax mediterranei.</title>
        <authorList>
            <person name="DasSarma S."/>
            <person name="DasSarma P."/>
            <person name="DasSarma S."/>
            <person name="Fomenkov A."/>
            <person name="Vincze T."/>
            <person name="Anton B.P."/>
            <person name="Roberts R.J."/>
        </authorList>
    </citation>
    <scope>NUCLEOTIDE SEQUENCE [LARGE SCALE GENOMIC DNA]</scope>
    <source>
        <strain evidence="7">ATCC 33500</strain>
        <strain evidence="11">ATCC 33500 / DSM 1411 / JCM 8866 / NBRC 14739 / NCIMB 2177 / R-4</strain>
    </source>
</reference>
<dbReference type="PANTHER" id="PTHR23091:SF4">
    <property type="entry name" value="N-TERMINAL AMINO-ACID N(ALPHA)-ACETYLTRANSFERASE NATA"/>
    <property type="match status" value="1"/>
</dbReference>
<dbReference type="Proteomes" id="UP000299011">
    <property type="component" value="Chromosome"/>
</dbReference>
<dbReference type="OrthoDB" id="43754at2157"/>
<dbReference type="eggNOG" id="arCOG00833">
    <property type="taxonomic scope" value="Archaea"/>
</dbReference>
<dbReference type="KEGG" id="hme:HFX_2048"/>
<evidence type="ECO:0000313" key="8">
    <source>
        <dbReference type="Proteomes" id="UP000006469"/>
    </source>
</evidence>
<dbReference type="AlphaFoldDB" id="I3R680"/>
<evidence type="ECO:0000313" key="7">
    <source>
        <dbReference type="EMBL" id="QCQ74014.1"/>
    </source>
</evidence>
<dbReference type="GO" id="GO:0031415">
    <property type="term" value="C:NatA complex"/>
    <property type="evidence" value="ECO:0007669"/>
    <property type="project" value="InterPro"/>
</dbReference>
<evidence type="ECO:0000313" key="4">
    <source>
        <dbReference type="EMBL" id="AFK19740.1"/>
    </source>
</evidence>
<dbReference type="EMBL" id="AOLO01000009">
    <property type="protein sequence ID" value="EMA00061.1"/>
    <property type="molecule type" value="Genomic_DNA"/>
</dbReference>
<evidence type="ECO:0000259" key="3">
    <source>
        <dbReference type="PROSITE" id="PS51186"/>
    </source>
</evidence>
<reference evidence="4" key="1">
    <citation type="journal article" date="2012" name="Appl. Environ. Microbiol.">
        <title>Identification of the haloarchaeal phasin (PhaP) that functions in polyhydroxyalkanoate accumulation and granule formation in Haloferax mediterranei.</title>
        <authorList>
            <person name="Cai S."/>
            <person name="Cai L."/>
            <person name="Liu H."/>
            <person name="Liu X."/>
            <person name="Han J."/>
            <person name="Zhou J."/>
            <person name="Xiang H."/>
        </authorList>
    </citation>
    <scope>NUCLEOTIDE SEQUENCE</scope>
    <source>
        <strain evidence="4">CGMCC 1.2087</strain>
    </source>
</reference>
<keyword evidence="9" id="KW-1185">Reference proteome</keyword>
<dbReference type="PROSITE" id="PS51186">
    <property type="entry name" value="GNAT"/>
    <property type="match status" value="1"/>
</dbReference>
<dbReference type="InterPro" id="IPR006464">
    <property type="entry name" value="AcTrfase_RimI/Ard1"/>
</dbReference>
<evidence type="ECO:0000256" key="1">
    <source>
        <dbReference type="ARBA" id="ARBA00022679"/>
    </source>
</evidence>
<accession>I3R680</accession>
<dbReference type="PANTHER" id="PTHR23091">
    <property type="entry name" value="N-TERMINAL ACETYLTRANSFERASE"/>
    <property type="match status" value="1"/>
</dbReference>
<dbReference type="InterPro" id="IPR045047">
    <property type="entry name" value="Ard1-like"/>
</dbReference>
<dbReference type="HOGENOM" id="CLU_013985_23_0_2"/>
<evidence type="ECO:0000313" key="11">
    <source>
        <dbReference type="Proteomes" id="UP000299011"/>
    </source>
</evidence>
<gene>
    <name evidence="4" type="primary">rimI</name>
    <name evidence="4" type="ordered locus">HFX_2048</name>
    <name evidence="5" type="ORF">BM92_10980</name>
    <name evidence="6" type="ORF">C439_12013</name>
    <name evidence="7" type="ORF">E6P09_01460</name>
</gene>
<protein>
    <submittedName>
        <fullName evidence="5">Alanine acetyltransferase</fullName>
    </submittedName>
    <submittedName>
        <fullName evidence="4">Ribosomal-protein-alanine N-acetyltransferase</fullName>
        <ecNumber evidence="4">2.3.1.128</ecNumber>
    </submittedName>
</protein>
<evidence type="ECO:0000313" key="5">
    <source>
        <dbReference type="EMBL" id="AHZ23126.1"/>
    </source>
</evidence>
<evidence type="ECO:0000313" key="9">
    <source>
        <dbReference type="Proteomes" id="UP000011603"/>
    </source>
</evidence>
<evidence type="ECO:0000313" key="10">
    <source>
        <dbReference type="Proteomes" id="UP000027075"/>
    </source>
</evidence>
<dbReference type="Proteomes" id="UP000027075">
    <property type="component" value="Chromosome"/>
</dbReference>
<dbReference type="NCBIfam" id="TIGR01575">
    <property type="entry name" value="rimI"/>
    <property type="match status" value="1"/>
</dbReference>
<dbReference type="EC" id="2.3.1.128" evidence="4"/>
<evidence type="ECO:0000256" key="2">
    <source>
        <dbReference type="ARBA" id="ARBA00023315"/>
    </source>
</evidence>
<dbReference type="Gene3D" id="3.40.630.30">
    <property type="match status" value="1"/>
</dbReference>
<dbReference type="Pfam" id="PF00583">
    <property type="entry name" value="Acetyltransf_1"/>
    <property type="match status" value="1"/>
</dbReference>
<dbReference type="InterPro" id="IPR000182">
    <property type="entry name" value="GNAT_dom"/>
</dbReference>
<dbReference type="InterPro" id="IPR016181">
    <property type="entry name" value="Acyl_CoA_acyltransferase"/>
</dbReference>
<reference evidence="6 9" key="3">
    <citation type="journal article" date="2014" name="PLoS Genet.">
        <title>Phylogenetically driven sequencing of extremely halophilic archaea reveals strategies for static and dynamic osmo-response.</title>
        <authorList>
            <person name="Becker E.A."/>
            <person name="Seitzer P.M."/>
            <person name="Tritt A."/>
            <person name="Larsen D."/>
            <person name="Krusor M."/>
            <person name="Yao A.I."/>
            <person name="Wu D."/>
            <person name="Madern D."/>
            <person name="Eisen J.A."/>
            <person name="Darling A.E."/>
            <person name="Facciotti M.T."/>
        </authorList>
    </citation>
    <scope>NUCLEOTIDE SEQUENCE [LARGE SCALE GENOMIC DNA]</scope>
    <source>
        <strain evidence="6">ATCC 33500</strain>
        <strain evidence="9">ATCC 33500 / DSM 1411 / JCM 8866 / NBRC 14739 / NCIMB 2177 / R-4</strain>
    </source>
</reference>
<sequence>MREFDDALADNVVIRQADRADLLDVLRIERACFSEPWPYSAFELFVDEPAFLVATRENEVLGYVVADVMPNHGNDIGHVKDLAVREDARGNGLGRRLLVQSLAAMTIAGATVVKLEVRVSNDPAIRLYRSVGFESARRIPGYYGNGEDAYIMVLDLSEWKSD</sequence>
<dbReference type="EMBL" id="CP007551">
    <property type="protein sequence ID" value="AHZ23126.1"/>
    <property type="molecule type" value="Genomic_DNA"/>
</dbReference>
<dbReference type="RefSeq" id="WP_004059414.1">
    <property type="nucleotide sequence ID" value="NC_017941.2"/>
</dbReference>
<dbReference type="GO" id="GO:0004596">
    <property type="term" value="F:protein-N-terminal amino-acid acetyltransferase activity"/>
    <property type="evidence" value="ECO:0007669"/>
    <property type="project" value="InterPro"/>
</dbReference>
<name>I3R680_HALMT</name>
<reference evidence="4" key="5">
    <citation type="submission" date="2014-05" db="EMBL/GenBank/DDBJ databases">
        <authorList>
            <person name="Wang L."/>
            <person name="Yang H."/>
            <person name="Xiang H."/>
        </authorList>
    </citation>
    <scope>NUCLEOTIDE SEQUENCE</scope>
    <source>
        <strain evidence="4">CGMCC 1.2087</strain>
    </source>
</reference>
<keyword evidence="2 4" id="KW-0012">Acyltransferase</keyword>
<dbReference type="EMBL" id="CP039139">
    <property type="protein sequence ID" value="QCQ74014.1"/>
    <property type="molecule type" value="Genomic_DNA"/>
</dbReference>
<reference evidence="4 8" key="2">
    <citation type="journal article" date="2012" name="J. Bacteriol.">
        <title>Complete genome sequence of the metabolically versatile halophilic archaeon Haloferax mediterranei, a poly(3-hydroxybutyrate-co-3-hydroxyvalerate) producer.</title>
        <authorList>
            <person name="Han J."/>
            <person name="Zhang F."/>
            <person name="Hou J."/>
            <person name="Liu X."/>
            <person name="Li M."/>
            <person name="Liu H."/>
            <person name="Cai L."/>
            <person name="Zhang B."/>
            <person name="Chen Y."/>
            <person name="Zhou J."/>
            <person name="Hu S."/>
            <person name="Xiang H."/>
        </authorList>
    </citation>
    <scope>NUCLEOTIDE SEQUENCE [LARGE SCALE GENOMIC DNA]</scope>
    <source>
        <strain evidence="8">ATCC 33500 / DSM 1411 / JCM 8866 / NBRC 14739 / NCIMB 2177 / R-4</strain>
        <strain evidence="4">CGMCC 1.2087</strain>
    </source>
</reference>
<organism evidence="4 8">
    <name type="scientific">Haloferax mediterranei (strain ATCC 33500 / DSM 1411 / JCM 8866 / NBRC 14739 / NCIMB 2177 / R-4)</name>
    <name type="common">Halobacterium mediterranei</name>
    <dbReference type="NCBI Taxonomy" id="523841"/>
    <lineage>
        <taxon>Archaea</taxon>
        <taxon>Methanobacteriati</taxon>
        <taxon>Methanobacteriota</taxon>
        <taxon>Stenosarchaea group</taxon>
        <taxon>Halobacteria</taxon>
        <taxon>Halobacteriales</taxon>
        <taxon>Haloferacaceae</taxon>
        <taxon>Haloferax</taxon>
    </lineage>
</organism>
<keyword evidence="1 4" id="KW-0808">Transferase</keyword>